<dbReference type="AlphaFoldDB" id="A0AAD7EFY8"/>
<gene>
    <name evidence="2" type="ORF">DFH08DRAFT_1037214</name>
</gene>
<feature type="transmembrane region" description="Helical" evidence="1">
    <location>
        <begin position="135"/>
        <end position="152"/>
    </location>
</feature>
<proteinExistence type="predicted"/>
<feature type="transmembrane region" description="Helical" evidence="1">
    <location>
        <begin position="35"/>
        <end position="59"/>
    </location>
</feature>
<feature type="transmembrane region" description="Helical" evidence="1">
    <location>
        <begin position="71"/>
        <end position="89"/>
    </location>
</feature>
<dbReference type="Proteomes" id="UP001218218">
    <property type="component" value="Unassembled WGS sequence"/>
</dbReference>
<evidence type="ECO:0000313" key="3">
    <source>
        <dbReference type="Proteomes" id="UP001218218"/>
    </source>
</evidence>
<sequence>MKIGIFVSHVVFGVTTTQTYIYYSSPEDSPKVKILVGFIWVCEFAHAICIGHTIYTYTISGYGHPERLAGALPKSLLVAAFLTAVIATLGDPPLNVESACEGCKSMFNVMLQCHMTVYPDLSGFAFARRSFMDPLSILSTVLSTTIAVYRWVGDLKSKESAILELKNSLSSITLVLHPLREKAASGALDSQVGILACLQDLGECLDTAREHLQTWQESQIRKAGPIKRRILAFLDPSQVIDMVKEDAIRLNQTITMLSLAIQLAWSPGLQSTTSALDFIINPEAKAFWQQMIGRVSIPSS</sequence>
<comment type="caution">
    <text evidence="2">The sequence shown here is derived from an EMBL/GenBank/DDBJ whole genome shotgun (WGS) entry which is preliminary data.</text>
</comment>
<evidence type="ECO:0000313" key="2">
    <source>
        <dbReference type="EMBL" id="KAJ7318229.1"/>
    </source>
</evidence>
<keyword evidence="1" id="KW-1133">Transmembrane helix</keyword>
<dbReference type="EMBL" id="JARIHO010000059">
    <property type="protein sequence ID" value="KAJ7318229.1"/>
    <property type="molecule type" value="Genomic_DNA"/>
</dbReference>
<keyword evidence="1" id="KW-0812">Transmembrane</keyword>
<accession>A0AAD7EFY8</accession>
<organism evidence="2 3">
    <name type="scientific">Mycena albidolilacea</name>
    <dbReference type="NCBI Taxonomy" id="1033008"/>
    <lineage>
        <taxon>Eukaryota</taxon>
        <taxon>Fungi</taxon>
        <taxon>Dikarya</taxon>
        <taxon>Basidiomycota</taxon>
        <taxon>Agaricomycotina</taxon>
        <taxon>Agaricomycetes</taxon>
        <taxon>Agaricomycetidae</taxon>
        <taxon>Agaricales</taxon>
        <taxon>Marasmiineae</taxon>
        <taxon>Mycenaceae</taxon>
        <taxon>Mycena</taxon>
    </lineage>
</organism>
<evidence type="ECO:0000256" key="1">
    <source>
        <dbReference type="SAM" id="Phobius"/>
    </source>
</evidence>
<name>A0AAD7EFY8_9AGAR</name>
<protein>
    <submittedName>
        <fullName evidence="2">Uncharacterized protein</fullName>
    </submittedName>
</protein>
<reference evidence="2" key="1">
    <citation type="submission" date="2023-03" db="EMBL/GenBank/DDBJ databases">
        <title>Massive genome expansion in bonnet fungi (Mycena s.s.) driven by repeated elements and novel gene families across ecological guilds.</title>
        <authorList>
            <consortium name="Lawrence Berkeley National Laboratory"/>
            <person name="Harder C.B."/>
            <person name="Miyauchi S."/>
            <person name="Viragh M."/>
            <person name="Kuo A."/>
            <person name="Thoen E."/>
            <person name="Andreopoulos B."/>
            <person name="Lu D."/>
            <person name="Skrede I."/>
            <person name="Drula E."/>
            <person name="Henrissat B."/>
            <person name="Morin E."/>
            <person name="Kohler A."/>
            <person name="Barry K."/>
            <person name="LaButti K."/>
            <person name="Morin E."/>
            <person name="Salamov A."/>
            <person name="Lipzen A."/>
            <person name="Mereny Z."/>
            <person name="Hegedus B."/>
            <person name="Baldrian P."/>
            <person name="Stursova M."/>
            <person name="Weitz H."/>
            <person name="Taylor A."/>
            <person name="Grigoriev I.V."/>
            <person name="Nagy L.G."/>
            <person name="Martin F."/>
            <person name="Kauserud H."/>
        </authorList>
    </citation>
    <scope>NUCLEOTIDE SEQUENCE</scope>
    <source>
        <strain evidence="2">CBHHK002</strain>
    </source>
</reference>
<keyword evidence="3" id="KW-1185">Reference proteome</keyword>
<keyword evidence="1" id="KW-0472">Membrane</keyword>